<sequence>MRIDQQPRAQPFFHALDQVGDRGARDAQVFRRLRKAAPLGDADDYLHFLETVHESPCRLLMQMKLT</sequence>
<protein>
    <submittedName>
        <fullName evidence="1">Uncharacterized protein</fullName>
    </submittedName>
</protein>
<comment type="caution">
    <text evidence="1">The sequence shown here is derived from an EMBL/GenBank/DDBJ whole genome shotgun (WGS) entry which is preliminary data.</text>
</comment>
<dbReference type="Proteomes" id="UP000037511">
    <property type="component" value="Unassembled WGS sequence"/>
</dbReference>
<gene>
    <name evidence="1" type="ORF">AFM18_16355</name>
</gene>
<organism evidence="1 2">
    <name type="scientific">Achromobacter spanius</name>
    <dbReference type="NCBI Taxonomy" id="217203"/>
    <lineage>
        <taxon>Bacteria</taxon>
        <taxon>Pseudomonadati</taxon>
        <taxon>Pseudomonadota</taxon>
        <taxon>Betaproteobacteria</taxon>
        <taxon>Burkholderiales</taxon>
        <taxon>Alcaligenaceae</taxon>
        <taxon>Achromobacter</taxon>
    </lineage>
</organism>
<reference evidence="1 2" key="1">
    <citation type="submission" date="2015-07" db="EMBL/GenBank/DDBJ databases">
        <title>Draft genome of Achromobacter spanius.</title>
        <authorList>
            <person name="Wang X."/>
        </authorList>
    </citation>
    <scope>NUCLEOTIDE SEQUENCE [LARGE SCALE GENOMIC DNA]</scope>
    <source>
        <strain evidence="1 2">CGMCC9173</strain>
    </source>
</reference>
<dbReference type="EMBL" id="LGVG01000020">
    <property type="protein sequence ID" value="KNE26625.1"/>
    <property type="molecule type" value="Genomic_DNA"/>
</dbReference>
<proteinExistence type="predicted"/>
<name>A0AAW3I3W1_9BURK</name>
<accession>A0AAW3I3W1</accession>
<evidence type="ECO:0000313" key="1">
    <source>
        <dbReference type="EMBL" id="KNE26625.1"/>
    </source>
</evidence>
<dbReference type="AlphaFoldDB" id="A0AAW3I3W1"/>
<evidence type="ECO:0000313" key="2">
    <source>
        <dbReference type="Proteomes" id="UP000037511"/>
    </source>
</evidence>